<dbReference type="EMBL" id="GBXM01062339">
    <property type="protein sequence ID" value="JAH46238.1"/>
    <property type="molecule type" value="Transcribed_RNA"/>
</dbReference>
<organism evidence="1">
    <name type="scientific">Anguilla anguilla</name>
    <name type="common">European freshwater eel</name>
    <name type="synonym">Muraena anguilla</name>
    <dbReference type="NCBI Taxonomy" id="7936"/>
    <lineage>
        <taxon>Eukaryota</taxon>
        <taxon>Metazoa</taxon>
        <taxon>Chordata</taxon>
        <taxon>Craniata</taxon>
        <taxon>Vertebrata</taxon>
        <taxon>Euteleostomi</taxon>
        <taxon>Actinopterygii</taxon>
        <taxon>Neopterygii</taxon>
        <taxon>Teleostei</taxon>
        <taxon>Anguilliformes</taxon>
        <taxon>Anguillidae</taxon>
        <taxon>Anguilla</taxon>
    </lineage>
</organism>
<protein>
    <submittedName>
        <fullName evidence="1">Uncharacterized protein</fullName>
    </submittedName>
</protein>
<evidence type="ECO:0000313" key="1">
    <source>
        <dbReference type="EMBL" id="JAH46238.1"/>
    </source>
</evidence>
<sequence>MARYAVSVFVSPRLKIWRFCYLYDKETSYTMLRRKSG</sequence>
<dbReference type="AlphaFoldDB" id="A0A0E9T0J7"/>
<reference evidence="1" key="2">
    <citation type="journal article" date="2015" name="Fish Shellfish Immunol.">
        <title>Early steps in the European eel (Anguilla anguilla)-Vibrio vulnificus interaction in the gills: Role of the RtxA13 toxin.</title>
        <authorList>
            <person name="Callol A."/>
            <person name="Pajuelo D."/>
            <person name="Ebbesson L."/>
            <person name="Teles M."/>
            <person name="MacKenzie S."/>
            <person name="Amaro C."/>
        </authorList>
    </citation>
    <scope>NUCLEOTIDE SEQUENCE</scope>
</reference>
<reference evidence="1" key="1">
    <citation type="submission" date="2014-11" db="EMBL/GenBank/DDBJ databases">
        <authorList>
            <person name="Amaro Gonzalez C."/>
        </authorList>
    </citation>
    <scope>NUCLEOTIDE SEQUENCE</scope>
</reference>
<proteinExistence type="predicted"/>
<accession>A0A0E9T0J7</accession>
<name>A0A0E9T0J7_ANGAN</name>